<dbReference type="PANTHER" id="PTHR43586:SF15">
    <property type="entry name" value="BLR3095 PROTEIN"/>
    <property type="match status" value="1"/>
</dbReference>
<keyword evidence="2" id="KW-0808">Transferase</keyword>
<proteinExistence type="predicted"/>
<dbReference type="GO" id="GO:0031071">
    <property type="term" value="F:cysteine desulfurase activity"/>
    <property type="evidence" value="ECO:0007669"/>
    <property type="project" value="UniProtKB-EC"/>
</dbReference>
<dbReference type="InterPro" id="IPR000192">
    <property type="entry name" value="Aminotrans_V_dom"/>
</dbReference>
<feature type="domain" description="Aminotransferase class V" evidence="1">
    <location>
        <begin position="43"/>
        <end position="239"/>
    </location>
</feature>
<dbReference type="Pfam" id="PF00266">
    <property type="entry name" value="Aminotran_5"/>
    <property type="match status" value="1"/>
</dbReference>
<dbReference type="EC" id="2.8.1.7" evidence="2"/>
<dbReference type="AlphaFoldDB" id="A0A3B0TVJ8"/>
<gene>
    <name evidence="2" type="ORF">MNBD_ALPHA09-1881</name>
</gene>
<evidence type="ECO:0000313" key="2">
    <source>
        <dbReference type="EMBL" id="VAW12624.1"/>
    </source>
</evidence>
<dbReference type="PANTHER" id="PTHR43586">
    <property type="entry name" value="CYSTEINE DESULFURASE"/>
    <property type="match status" value="1"/>
</dbReference>
<dbReference type="Gene3D" id="3.90.1150.10">
    <property type="entry name" value="Aspartate Aminotransferase, domain 1"/>
    <property type="match status" value="1"/>
</dbReference>
<accession>A0A3B0TVJ8</accession>
<protein>
    <submittedName>
        <fullName evidence="2">Cysteine desulfurase</fullName>
        <ecNumber evidence="2">2.8.1.7</ecNumber>
    </submittedName>
</protein>
<dbReference type="EMBL" id="UOEM01000049">
    <property type="protein sequence ID" value="VAW12624.1"/>
    <property type="molecule type" value="Genomic_DNA"/>
</dbReference>
<evidence type="ECO:0000259" key="1">
    <source>
        <dbReference type="Pfam" id="PF00266"/>
    </source>
</evidence>
<reference evidence="2" key="1">
    <citation type="submission" date="2018-06" db="EMBL/GenBank/DDBJ databases">
        <authorList>
            <person name="Zhirakovskaya E."/>
        </authorList>
    </citation>
    <scope>NUCLEOTIDE SEQUENCE</scope>
</reference>
<sequence>MIPNQREMFDIPEKVAYLNCAYMGPLSRKVAAAGMGGIAGKTRPWTTLGEDFFAPSERARTLFAKVIGATADDIAIVPSVSYGVAVAARNLALDRNQSVICLEDQFPSNVYGWTELAGARGGSVHFVPRAKARLANGQLDWTGAVLDAIGQNTAIVALPHCHWTDGSLLDLAAIGRKARANGAALVLDITQSGGVLPIDIGEVDPDFLVCATYKWLLGPYTMGFLYAAPRHQSGQPIEHGWISRKSSEDFSGLTNYRKDYQPGARRFDMGERSALQLMPMAVAALEQCLTWGVAETAATLAARTGAIAERAGALGFTVAPPEFRAGHFLGLDLGDTDADALVAACTAADVHVSVRGRSMRVTPHLYTTDTDVDRFIDVLAQTARR</sequence>
<dbReference type="SUPFAM" id="SSF53383">
    <property type="entry name" value="PLP-dependent transferases"/>
    <property type="match status" value="1"/>
</dbReference>
<organism evidence="2">
    <name type="scientific">hydrothermal vent metagenome</name>
    <dbReference type="NCBI Taxonomy" id="652676"/>
    <lineage>
        <taxon>unclassified sequences</taxon>
        <taxon>metagenomes</taxon>
        <taxon>ecological metagenomes</taxon>
    </lineage>
</organism>
<dbReference type="Gene3D" id="3.40.640.10">
    <property type="entry name" value="Type I PLP-dependent aspartate aminotransferase-like (Major domain)"/>
    <property type="match status" value="1"/>
</dbReference>
<dbReference type="InterPro" id="IPR015421">
    <property type="entry name" value="PyrdxlP-dep_Trfase_major"/>
</dbReference>
<dbReference type="InterPro" id="IPR015424">
    <property type="entry name" value="PyrdxlP-dep_Trfase"/>
</dbReference>
<dbReference type="InterPro" id="IPR015422">
    <property type="entry name" value="PyrdxlP-dep_Trfase_small"/>
</dbReference>
<name>A0A3B0TVJ8_9ZZZZ</name>